<feature type="transmembrane region" description="Helical" evidence="9">
    <location>
        <begin position="150"/>
        <end position="174"/>
    </location>
</feature>
<comment type="function">
    <text evidence="9">Part of the tripartite ATP-independent periplasmic (TRAP) transport system.</text>
</comment>
<reference evidence="11 12" key="1">
    <citation type="submission" date="2020-03" db="EMBL/GenBank/DDBJ databases">
        <title>Roseomonas stagni sp. nov., isolated from pond water in Japan.</title>
        <authorList>
            <person name="Furuhata K."/>
            <person name="Miyamoto H."/>
            <person name="Goto K."/>
        </authorList>
    </citation>
    <scope>NUCLEOTIDE SEQUENCE [LARGE SCALE GENOMIC DNA]</scope>
    <source>
        <strain evidence="11 12">PeD5</strain>
    </source>
</reference>
<dbReference type="PANTHER" id="PTHR35011:SF2">
    <property type="entry name" value="2,3-DIKETO-L-GULONATE TRAP TRANSPORTER SMALL PERMEASE PROTEIN YIAM"/>
    <property type="match status" value="1"/>
</dbReference>
<evidence type="ECO:0000256" key="5">
    <source>
        <dbReference type="ARBA" id="ARBA00022692"/>
    </source>
</evidence>
<dbReference type="Pfam" id="PF04290">
    <property type="entry name" value="DctQ"/>
    <property type="match status" value="1"/>
</dbReference>
<evidence type="ECO:0000313" key="12">
    <source>
        <dbReference type="Proteomes" id="UP000475385"/>
    </source>
</evidence>
<dbReference type="AlphaFoldDB" id="A0A6M1LS60"/>
<sequence>MDGLGATMAGRAATAWPLRLAQSALRLLRRLVDGVLILLLAVMVLAVLAQVLGRYVFNFSIGEATELATFAQIWMVLLGAGYAMRERLHVSIETLVEMLPPIVARLLMLPVAALCLWFLWVVFEGGLQLLEIGAIQTSAALQISMEIPYIALPVSAAYFALEAALAFGAVLLGLKPVATGGGVRVD</sequence>
<keyword evidence="6 9" id="KW-1133">Transmembrane helix</keyword>
<evidence type="ECO:0000256" key="7">
    <source>
        <dbReference type="ARBA" id="ARBA00023136"/>
    </source>
</evidence>
<keyword evidence="12" id="KW-1185">Reference proteome</keyword>
<dbReference type="PANTHER" id="PTHR35011">
    <property type="entry name" value="2,3-DIKETO-L-GULONATE TRAP TRANSPORTER SMALL PERMEASE PROTEIN YIAM"/>
    <property type="match status" value="1"/>
</dbReference>
<feature type="domain" description="Tripartite ATP-independent periplasmic transporters DctQ component" evidence="10">
    <location>
        <begin position="43"/>
        <end position="166"/>
    </location>
</feature>
<name>A0A6M1LS60_9PROT</name>
<feature type="transmembrane region" description="Helical" evidence="9">
    <location>
        <begin position="64"/>
        <end position="83"/>
    </location>
</feature>
<accession>A0A6M1LS60</accession>
<gene>
    <name evidence="11" type="ORF">G3576_22920</name>
</gene>
<evidence type="ECO:0000256" key="1">
    <source>
        <dbReference type="ARBA" id="ARBA00004429"/>
    </source>
</evidence>
<dbReference type="Proteomes" id="UP000475385">
    <property type="component" value="Unassembled WGS sequence"/>
</dbReference>
<proteinExistence type="inferred from homology"/>
<comment type="subcellular location">
    <subcellularLocation>
        <location evidence="1 9">Cell inner membrane</location>
        <topology evidence="1 9">Multi-pass membrane protein</topology>
    </subcellularLocation>
</comment>
<evidence type="ECO:0000256" key="9">
    <source>
        <dbReference type="RuleBase" id="RU369079"/>
    </source>
</evidence>
<keyword evidence="4 9" id="KW-0997">Cell inner membrane</keyword>
<evidence type="ECO:0000259" key="10">
    <source>
        <dbReference type="Pfam" id="PF04290"/>
    </source>
</evidence>
<keyword evidence="2 9" id="KW-0813">Transport</keyword>
<comment type="caution">
    <text evidence="11">The sequence shown here is derived from an EMBL/GenBank/DDBJ whole genome shotgun (WGS) entry which is preliminary data.</text>
</comment>
<evidence type="ECO:0000256" key="4">
    <source>
        <dbReference type="ARBA" id="ARBA00022519"/>
    </source>
</evidence>
<dbReference type="InterPro" id="IPR055348">
    <property type="entry name" value="DctQ"/>
</dbReference>
<protein>
    <recommendedName>
        <fullName evidence="9">TRAP transporter small permease protein</fullName>
    </recommendedName>
</protein>
<evidence type="ECO:0000256" key="3">
    <source>
        <dbReference type="ARBA" id="ARBA00022475"/>
    </source>
</evidence>
<evidence type="ECO:0000313" key="11">
    <source>
        <dbReference type="EMBL" id="NGM22883.1"/>
    </source>
</evidence>
<evidence type="ECO:0000256" key="8">
    <source>
        <dbReference type="ARBA" id="ARBA00038436"/>
    </source>
</evidence>
<evidence type="ECO:0000256" key="2">
    <source>
        <dbReference type="ARBA" id="ARBA00022448"/>
    </source>
</evidence>
<dbReference type="GO" id="GO:0005886">
    <property type="term" value="C:plasma membrane"/>
    <property type="evidence" value="ECO:0007669"/>
    <property type="project" value="UniProtKB-SubCell"/>
</dbReference>
<evidence type="ECO:0000256" key="6">
    <source>
        <dbReference type="ARBA" id="ARBA00022989"/>
    </source>
</evidence>
<keyword evidence="3" id="KW-1003">Cell membrane</keyword>
<organism evidence="11 12">
    <name type="scientific">Falsiroseomonas algicola</name>
    <dbReference type="NCBI Taxonomy" id="2716930"/>
    <lineage>
        <taxon>Bacteria</taxon>
        <taxon>Pseudomonadati</taxon>
        <taxon>Pseudomonadota</taxon>
        <taxon>Alphaproteobacteria</taxon>
        <taxon>Acetobacterales</taxon>
        <taxon>Roseomonadaceae</taxon>
        <taxon>Falsiroseomonas</taxon>
    </lineage>
</organism>
<dbReference type="InterPro" id="IPR007387">
    <property type="entry name" value="TRAP_DctQ"/>
</dbReference>
<feature type="transmembrane region" description="Helical" evidence="9">
    <location>
        <begin position="103"/>
        <end position="123"/>
    </location>
</feature>
<feature type="transmembrane region" description="Helical" evidence="9">
    <location>
        <begin position="31"/>
        <end position="52"/>
    </location>
</feature>
<keyword evidence="5 9" id="KW-0812">Transmembrane</keyword>
<keyword evidence="7 9" id="KW-0472">Membrane</keyword>
<dbReference type="EMBL" id="JAAIKB010000011">
    <property type="protein sequence ID" value="NGM22883.1"/>
    <property type="molecule type" value="Genomic_DNA"/>
</dbReference>
<dbReference type="GO" id="GO:0015740">
    <property type="term" value="P:C4-dicarboxylate transport"/>
    <property type="evidence" value="ECO:0007669"/>
    <property type="project" value="TreeGrafter"/>
</dbReference>
<dbReference type="GO" id="GO:0022857">
    <property type="term" value="F:transmembrane transporter activity"/>
    <property type="evidence" value="ECO:0007669"/>
    <property type="project" value="UniProtKB-UniRule"/>
</dbReference>
<comment type="subunit">
    <text evidence="9">The complex comprises the extracytoplasmic solute receptor protein and the two transmembrane proteins.</text>
</comment>
<comment type="similarity">
    <text evidence="8 9">Belongs to the TRAP transporter small permease family.</text>
</comment>